<dbReference type="AlphaFoldDB" id="A0A3A3GWR2"/>
<evidence type="ECO:0000256" key="3">
    <source>
        <dbReference type="ARBA" id="ARBA00022723"/>
    </source>
</evidence>
<evidence type="ECO:0000313" key="10">
    <source>
        <dbReference type="EMBL" id="RJG22435.1"/>
    </source>
</evidence>
<organism evidence="10 11">
    <name type="scientific">Paenibacillus thiaminolyticus</name>
    <name type="common">Bacillus thiaminolyticus</name>
    <dbReference type="NCBI Taxonomy" id="49283"/>
    <lineage>
        <taxon>Bacteria</taxon>
        <taxon>Bacillati</taxon>
        <taxon>Bacillota</taxon>
        <taxon>Bacilli</taxon>
        <taxon>Bacillales</taxon>
        <taxon>Paenibacillaceae</taxon>
        <taxon>Paenibacillus</taxon>
    </lineage>
</organism>
<dbReference type="OrthoDB" id="333278at2"/>
<accession>A0A3A3GWR2</accession>
<proteinExistence type="inferred from homology"/>
<dbReference type="InterPro" id="IPR036866">
    <property type="entry name" value="RibonucZ/Hydroxyglut_hydro"/>
</dbReference>
<comment type="caution">
    <text evidence="10">The sequence shown here is derived from an EMBL/GenBank/DDBJ whole genome shotgun (WGS) entry which is preliminary data.</text>
</comment>
<dbReference type="PANTHER" id="PTHR42978">
    <property type="entry name" value="QUORUM-QUENCHING LACTONASE YTNP-RELATED-RELATED"/>
    <property type="match status" value="1"/>
</dbReference>
<comment type="catalytic activity">
    <reaction evidence="6">
        <text>3',5'-cyclic CMP + H2O = CMP + H(+)</text>
        <dbReference type="Rhea" id="RHEA:72675"/>
        <dbReference type="ChEBI" id="CHEBI:15377"/>
        <dbReference type="ChEBI" id="CHEBI:15378"/>
        <dbReference type="ChEBI" id="CHEBI:58003"/>
        <dbReference type="ChEBI" id="CHEBI:60377"/>
    </reaction>
    <physiologicalReaction direction="left-to-right" evidence="6">
        <dbReference type="Rhea" id="RHEA:72676"/>
    </physiologicalReaction>
</comment>
<keyword evidence="5" id="KW-0862">Zinc</keyword>
<dbReference type="EMBL" id="QYZD01000016">
    <property type="protein sequence ID" value="RJG22435.1"/>
    <property type="molecule type" value="Genomic_DNA"/>
</dbReference>
<comment type="function">
    <text evidence="7">Counteracts the endogenous Pycsar antiviral defense system. Phosphodiesterase that enables metal-dependent hydrolysis of host cyclic nucleotide Pycsar defense signals such as cCMP and cUMP.</text>
</comment>
<evidence type="ECO:0000313" key="11">
    <source>
        <dbReference type="Proteomes" id="UP000266177"/>
    </source>
</evidence>
<dbReference type="GO" id="GO:0016787">
    <property type="term" value="F:hydrolase activity"/>
    <property type="evidence" value="ECO:0007669"/>
    <property type="project" value="UniProtKB-KW"/>
</dbReference>
<protein>
    <submittedName>
        <fullName evidence="10">MBL fold metallo-hydrolase</fullName>
    </submittedName>
</protein>
<dbReference type="Pfam" id="PF00753">
    <property type="entry name" value="Lactamase_B"/>
    <property type="match status" value="1"/>
</dbReference>
<comment type="cofactor">
    <cofactor evidence="1">
        <name>Zn(2+)</name>
        <dbReference type="ChEBI" id="CHEBI:29105"/>
    </cofactor>
</comment>
<sequence length="290" mass="32241">MSSINRTQVRLTWLMAGWCTHPEWVTIRNGSLRKAVFPAGFAVIEHPDRGLVLFDTGYASRFFAASAEWPYRLYRMITPVRFEDADGAAAQVKERFGGEAADVGTIIVSHFHADHIGGLKDFPNARFHCFRSAYEAIRGKRGWSALRAGFLPELMPDDFEARSIMIANTGEGSGQIKLPDGLPFAYGCDLFGDGSVVGVDVSGHAHGQMGIFVTTERGTFLLCADAAWSSRAIRERRPPHPAAGLIMTSRADYRDRFERLCRLHDARPDIRIVPSHCREADRQVNQEGDS</sequence>
<name>A0A3A3GWR2_PANTH</name>
<evidence type="ECO:0000259" key="9">
    <source>
        <dbReference type="SMART" id="SM00849"/>
    </source>
</evidence>
<dbReference type="SMART" id="SM00849">
    <property type="entry name" value="Lactamase_B"/>
    <property type="match status" value="1"/>
</dbReference>
<evidence type="ECO:0000256" key="2">
    <source>
        <dbReference type="ARBA" id="ARBA00007749"/>
    </source>
</evidence>
<dbReference type="PANTHER" id="PTHR42978:SF2">
    <property type="entry name" value="102 KBASES UNSTABLE REGION: FROM 1 TO 119443"/>
    <property type="match status" value="1"/>
</dbReference>
<evidence type="ECO:0000256" key="5">
    <source>
        <dbReference type="ARBA" id="ARBA00022833"/>
    </source>
</evidence>
<keyword evidence="3" id="KW-0479">Metal-binding</keyword>
<feature type="domain" description="Metallo-beta-lactamase" evidence="9">
    <location>
        <begin position="38"/>
        <end position="276"/>
    </location>
</feature>
<evidence type="ECO:0000256" key="4">
    <source>
        <dbReference type="ARBA" id="ARBA00022801"/>
    </source>
</evidence>
<dbReference type="GO" id="GO:0046872">
    <property type="term" value="F:metal ion binding"/>
    <property type="evidence" value="ECO:0007669"/>
    <property type="project" value="UniProtKB-KW"/>
</dbReference>
<gene>
    <name evidence="10" type="ORF">DQX05_17365</name>
</gene>
<dbReference type="InterPro" id="IPR001279">
    <property type="entry name" value="Metallo-B-lactamas"/>
</dbReference>
<dbReference type="Gene3D" id="3.60.15.10">
    <property type="entry name" value="Ribonuclease Z/Hydroxyacylglutathione hydrolase-like"/>
    <property type="match status" value="1"/>
</dbReference>
<comment type="catalytic activity">
    <reaction evidence="8">
        <text>3',5'-cyclic UMP + H2O = UMP + H(+)</text>
        <dbReference type="Rhea" id="RHEA:70575"/>
        <dbReference type="ChEBI" id="CHEBI:15377"/>
        <dbReference type="ChEBI" id="CHEBI:15378"/>
        <dbReference type="ChEBI" id="CHEBI:57865"/>
        <dbReference type="ChEBI" id="CHEBI:184387"/>
    </reaction>
    <physiologicalReaction direction="left-to-right" evidence="8">
        <dbReference type="Rhea" id="RHEA:70576"/>
    </physiologicalReaction>
</comment>
<dbReference type="SUPFAM" id="SSF56281">
    <property type="entry name" value="Metallo-hydrolase/oxidoreductase"/>
    <property type="match status" value="1"/>
</dbReference>
<dbReference type="InterPro" id="IPR051013">
    <property type="entry name" value="MBL_superfamily_lactonases"/>
</dbReference>
<evidence type="ECO:0000256" key="7">
    <source>
        <dbReference type="ARBA" id="ARBA00034301"/>
    </source>
</evidence>
<evidence type="ECO:0000256" key="6">
    <source>
        <dbReference type="ARBA" id="ARBA00034221"/>
    </source>
</evidence>
<reference evidence="10 11" key="1">
    <citation type="submission" date="2018-09" db="EMBL/GenBank/DDBJ databases">
        <title>Paenibacillus SK2017-BO5.</title>
        <authorList>
            <person name="Piskunova J.V."/>
            <person name="Dubiley S.A."/>
            <person name="Severinov K.V."/>
        </authorList>
    </citation>
    <scope>NUCLEOTIDE SEQUENCE [LARGE SCALE GENOMIC DNA]</scope>
    <source>
        <strain evidence="10 11">BO5</strain>
    </source>
</reference>
<dbReference type="Proteomes" id="UP000266177">
    <property type="component" value="Unassembled WGS sequence"/>
</dbReference>
<dbReference type="RefSeq" id="WP_119794799.1">
    <property type="nucleotide sequence ID" value="NZ_QYZD01000016.1"/>
</dbReference>
<evidence type="ECO:0000256" key="1">
    <source>
        <dbReference type="ARBA" id="ARBA00001947"/>
    </source>
</evidence>
<comment type="similarity">
    <text evidence="2">Belongs to the metallo-beta-lactamase superfamily.</text>
</comment>
<dbReference type="CDD" id="cd07730">
    <property type="entry name" value="metallo-hydrolase-like_MBL-fold"/>
    <property type="match status" value="1"/>
</dbReference>
<keyword evidence="4 10" id="KW-0378">Hydrolase</keyword>
<evidence type="ECO:0000256" key="8">
    <source>
        <dbReference type="ARBA" id="ARBA00048505"/>
    </source>
</evidence>